<keyword evidence="2" id="KW-1185">Reference proteome</keyword>
<comment type="caution">
    <text evidence="1">The sequence shown here is derived from an EMBL/GenBank/DDBJ whole genome shotgun (WGS) entry which is preliminary data.</text>
</comment>
<organism evidence="1 2">
    <name type="scientific">Nocardioides albus</name>
    <dbReference type="NCBI Taxonomy" id="1841"/>
    <lineage>
        <taxon>Bacteria</taxon>
        <taxon>Bacillati</taxon>
        <taxon>Actinomycetota</taxon>
        <taxon>Actinomycetes</taxon>
        <taxon>Propionibacteriales</taxon>
        <taxon>Nocardioidaceae</taxon>
        <taxon>Nocardioides</taxon>
    </lineage>
</organism>
<proteinExistence type="predicted"/>
<dbReference type="EMBL" id="JACHXG010000004">
    <property type="protein sequence ID" value="MBB3089044.1"/>
    <property type="molecule type" value="Genomic_DNA"/>
</dbReference>
<dbReference type="Proteomes" id="UP000577707">
    <property type="component" value="Unassembled WGS sequence"/>
</dbReference>
<evidence type="ECO:0008006" key="3">
    <source>
        <dbReference type="Google" id="ProtNLM"/>
    </source>
</evidence>
<reference evidence="1 2" key="1">
    <citation type="submission" date="2020-08" db="EMBL/GenBank/DDBJ databases">
        <title>Genomic Encyclopedia of Type Strains, Phase III (KMG-III): the genomes of soil and plant-associated and newly described type strains.</title>
        <authorList>
            <person name="Whitman W."/>
        </authorList>
    </citation>
    <scope>NUCLEOTIDE SEQUENCE [LARGE SCALE GENOMIC DNA]</scope>
    <source>
        <strain evidence="1 2">CECT 3302</strain>
    </source>
</reference>
<evidence type="ECO:0000313" key="2">
    <source>
        <dbReference type="Proteomes" id="UP000577707"/>
    </source>
</evidence>
<gene>
    <name evidence="1" type="ORF">FHS12_001990</name>
</gene>
<dbReference type="RefSeq" id="WP_183544736.1">
    <property type="nucleotide sequence ID" value="NZ_BMQT01000002.1"/>
</dbReference>
<name>A0A7W5A3Y6_9ACTN</name>
<dbReference type="AlphaFoldDB" id="A0A7W5A3Y6"/>
<sequence length="98" mass="10419">MDVSMNYAAMESSSRAYRNMRDLLEASTAGMDDIDSSAVPQDVLRDRLSDLHDSWGSGIDKLAEFSEGAGKAVDTALEAFRSFDTDTAAAFEGDGGSA</sequence>
<protein>
    <recommendedName>
        <fullName evidence="3">WXG100 family type VII secretion target</fullName>
    </recommendedName>
</protein>
<evidence type="ECO:0000313" key="1">
    <source>
        <dbReference type="EMBL" id="MBB3089044.1"/>
    </source>
</evidence>
<accession>A0A7W5A3Y6</accession>